<accession>V4NL77</accession>
<keyword evidence="2" id="KW-0238">DNA-binding</keyword>
<feature type="domain" description="NAC" evidence="6">
    <location>
        <begin position="1"/>
        <end position="127"/>
    </location>
</feature>
<dbReference type="PROSITE" id="PS51005">
    <property type="entry name" value="NAC"/>
    <property type="match status" value="1"/>
</dbReference>
<dbReference type="Proteomes" id="UP000030689">
    <property type="component" value="Unassembled WGS sequence"/>
</dbReference>
<evidence type="ECO:0000256" key="1">
    <source>
        <dbReference type="ARBA" id="ARBA00023015"/>
    </source>
</evidence>
<dbReference type="InterPro" id="IPR003441">
    <property type="entry name" value="NAC-dom"/>
</dbReference>
<evidence type="ECO:0000256" key="2">
    <source>
        <dbReference type="ARBA" id="ARBA00023125"/>
    </source>
</evidence>
<dbReference type="GO" id="GO:0003677">
    <property type="term" value="F:DNA binding"/>
    <property type="evidence" value="ECO:0007669"/>
    <property type="project" value="UniProtKB-KW"/>
</dbReference>
<dbReference type="PANTHER" id="PTHR31719">
    <property type="entry name" value="NAC TRANSCRIPTION FACTOR 56"/>
    <property type="match status" value="1"/>
</dbReference>
<dbReference type="PANTHER" id="PTHR31719:SF94">
    <property type="entry name" value="PROTEIN ATAF2"/>
    <property type="match status" value="1"/>
</dbReference>
<keyword evidence="1" id="KW-0805">Transcription regulation</keyword>
<dbReference type="KEGG" id="eus:EUTSA_v10028345mg"/>
<dbReference type="SUPFAM" id="SSF101941">
    <property type="entry name" value="NAC domain"/>
    <property type="match status" value="1"/>
</dbReference>
<dbReference type="Gene3D" id="2.170.150.80">
    <property type="entry name" value="NAC domain"/>
    <property type="match status" value="1"/>
</dbReference>
<gene>
    <name evidence="7" type="ORF">EUTSA_v10028345mg</name>
</gene>
<name>V4NL77_EUTSA</name>
<evidence type="ECO:0000256" key="4">
    <source>
        <dbReference type="ARBA" id="ARBA00023242"/>
    </source>
</evidence>
<keyword evidence="3" id="KW-0804">Transcription</keyword>
<evidence type="ECO:0000313" key="7">
    <source>
        <dbReference type="EMBL" id="ESQ47161.1"/>
    </source>
</evidence>
<organism evidence="7 8">
    <name type="scientific">Eutrema salsugineum</name>
    <name type="common">Saltwater cress</name>
    <name type="synonym">Sisymbrium salsugineum</name>
    <dbReference type="NCBI Taxonomy" id="72664"/>
    <lineage>
        <taxon>Eukaryota</taxon>
        <taxon>Viridiplantae</taxon>
        <taxon>Streptophyta</taxon>
        <taxon>Embryophyta</taxon>
        <taxon>Tracheophyta</taxon>
        <taxon>Spermatophyta</taxon>
        <taxon>Magnoliopsida</taxon>
        <taxon>eudicotyledons</taxon>
        <taxon>Gunneridae</taxon>
        <taxon>Pentapetalae</taxon>
        <taxon>rosids</taxon>
        <taxon>malvids</taxon>
        <taxon>Brassicales</taxon>
        <taxon>Brassicaceae</taxon>
        <taxon>Eutremeae</taxon>
        <taxon>Eutrema</taxon>
    </lineage>
</organism>
<evidence type="ECO:0000313" key="8">
    <source>
        <dbReference type="Proteomes" id="UP000030689"/>
    </source>
</evidence>
<protein>
    <recommendedName>
        <fullName evidence="6">NAC domain-containing protein</fullName>
    </recommendedName>
</protein>
<feature type="compositionally biased region" description="Basic and acidic residues" evidence="5">
    <location>
        <begin position="50"/>
        <end position="59"/>
    </location>
</feature>
<dbReference type="AlphaFoldDB" id="V4NL77"/>
<keyword evidence="8" id="KW-1185">Reference proteome</keyword>
<proteinExistence type="predicted"/>
<evidence type="ECO:0000259" key="6">
    <source>
        <dbReference type="PROSITE" id="PS51005"/>
    </source>
</evidence>
<dbReference type="Gramene" id="ESQ47161">
    <property type="protein sequence ID" value="ESQ47161"/>
    <property type="gene ID" value="EUTSA_v10028345mg"/>
</dbReference>
<dbReference type="EMBL" id="KI517416">
    <property type="protein sequence ID" value="ESQ47161.1"/>
    <property type="molecule type" value="Genomic_DNA"/>
</dbReference>
<dbReference type="GO" id="GO:0006355">
    <property type="term" value="P:regulation of DNA-templated transcription"/>
    <property type="evidence" value="ECO:0007669"/>
    <property type="project" value="InterPro"/>
</dbReference>
<dbReference type="Pfam" id="PF02365">
    <property type="entry name" value="NAM"/>
    <property type="match status" value="1"/>
</dbReference>
<dbReference type="OMA" id="INTGHKS"/>
<reference evidence="7 8" key="1">
    <citation type="journal article" date="2013" name="Front. Plant Sci.">
        <title>The Reference Genome of the Halophytic Plant Eutrema salsugineum.</title>
        <authorList>
            <person name="Yang R."/>
            <person name="Jarvis D.E."/>
            <person name="Chen H."/>
            <person name="Beilstein M.A."/>
            <person name="Grimwood J."/>
            <person name="Jenkins J."/>
            <person name="Shu S."/>
            <person name="Prochnik S."/>
            <person name="Xin M."/>
            <person name="Ma C."/>
            <person name="Schmutz J."/>
            <person name="Wing R.A."/>
            <person name="Mitchell-Olds T."/>
            <person name="Schumaker K.S."/>
            <person name="Wang X."/>
        </authorList>
    </citation>
    <scope>NUCLEOTIDE SEQUENCE [LARGE SCALE GENOMIC DNA]</scope>
</reference>
<evidence type="ECO:0000256" key="3">
    <source>
        <dbReference type="ARBA" id="ARBA00023163"/>
    </source>
</evidence>
<sequence length="177" mass="20611">MKNVYAKEPWLLDHTKDTFFNEDEWYYFVTRTQVSEKNIDCRKKAKRKSKKEESTDRKTGNIIGTKRTLTFGKSNNNKKKQKTEDGAASCAIVSGSNSRWTMTEYRLKELKEDKNFQKLVLCKIREIKNKKSHHKCFSNLSQQPINTGHKSILASSSLHQQKQLINEAHRLDPYIGA</sequence>
<feature type="region of interest" description="Disordered" evidence="5">
    <location>
        <begin position="43"/>
        <end position="86"/>
    </location>
</feature>
<evidence type="ECO:0000256" key="5">
    <source>
        <dbReference type="SAM" id="MobiDB-lite"/>
    </source>
</evidence>
<keyword evidence="4" id="KW-0539">Nucleus</keyword>
<dbReference type="InterPro" id="IPR036093">
    <property type="entry name" value="NAC_dom_sf"/>
</dbReference>